<evidence type="ECO:0000313" key="2">
    <source>
        <dbReference type="Proteomes" id="UP001148662"/>
    </source>
</evidence>
<dbReference type="Proteomes" id="UP001148662">
    <property type="component" value="Unassembled WGS sequence"/>
</dbReference>
<organism evidence="1 2">
    <name type="scientific">Phlebia brevispora</name>
    <dbReference type="NCBI Taxonomy" id="194682"/>
    <lineage>
        <taxon>Eukaryota</taxon>
        <taxon>Fungi</taxon>
        <taxon>Dikarya</taxon>
        <taxon>Basidiomycota</taxon>
        <taxon>Agaricomycotina</taxon>
        <taxon>Agaricomycetes</taxon>
        <taxon>Polyporales</taxon>
        <taxon>Meruliaceae</taxon>
        <taxon>Phlebia</taxon>
    </lineage>
</organism>
<comment type="caution">
    <text evidence="1">The sequence shown here is derived from an EMBL/GenBank/DDBJ whole genome shotgun (WGS) entry which is preliminary data.</text>
</comment>
<name>A0ACC1T9N7_9APHY</name>
<accession>A0ACC1T9N7</accession>
<dbReference type="EMBL" id="JANHOG010000261">
    <property type="protein sequence ID" value="KAJ3556204.1"/>
    <property type="molecule type" value="Genomic_DNA"/>
</dbReference>
<sequence length="333" mass="36586">MFHDITLPMYGLLVAWCSAVLYGMNVILTAGYMQIFFSRGLKTLTNRILFVIAFTQFGLATGHVAVCLRQAIEGLINTPDVQLATLYFANQGTPPHVAQSALYVTNNLIADGVLAWRLYVVWNRNIFLCIPFGLMIVGSAVCGYVDVGQLATLSTEQLLFGISVQRWALATWSLSIATQVSATLLIAWKVWYTHIGTVGPHKSQKSMSIMWIILESGAILSLAHIFLLAFYVHKITAGGVLVAMIGQLDALVPTSMLVRVATTDRIQNQSHSTPSSHSRSWQSVQQQQRRGVSLGSNPAGSSLNKDHELYEMRGKGFVPTIVRETSIEAEDQV</sequence>
<evidence type="ECO:0000313" key="1">
    <source>
        <dbReference type="EMBL" id="KAJ3556204.1"/>
    </source>
</evidence>
<keyword evidence="2" id="KW-1185">Reference proteome</keyword>
<reference evidence="1" key="1">
    <citation type="submission" date="2022-07" db="EMBL/GenBank/DDBJ databases">
        <title>Genome Sequence of Phlebia brevispora.</title>
        <authorList>
            <person name="Buettner E."/>
        </authorList>
    </citation>
    <scope>NUCLEOTIDE SEQUENCE</scope>
    <source>
        <strain evidence="1">MPL23</strain>
    </source>
</reference>
<proteinExistence type="predicted"/>
<gene>
    <name evidence="1" type="ORF">NM688_g2153</name>
</gene>
<protein>
    <submittedName>
        <fullName evidence="1">Uncharacterized protein</fullName>
    </submittedName>
</protein>